<proteinExistence type="predicted"/>
<organism evidence="1">
    <name type="scientific">Spironucleus salmonicida</name>
    <dbReference type="NCBI Taxonomy" id="348837"/>
    <lineage>
        <taxon>Eukaryota</taxon>
        <taxon>Metamonada</taxon>
        <taxon>Diplomonadida</taxon>
        <taxon>Hexamitidae</taxon>
        <taxon>Hexamitinae</taxon>
        <taxon>Spironucleus</taxon>
    </lineage>
</organism>
<gene>
    <name evidence="1" type="ORF">SS50377_16926</name>
</gene>
<dbReference type="AlphaFoldDB" id="V6LFJ2"/>
<name>V6LFJ2_9EUKA</name>
<feature type="non-terminal residue" evidence="1">
    <location>
        <position position="1"/>
    </location>
</feature>
<sequence length="89" mass="8915">TSAPVRPAAPAVVLHASARTRAAAATSAPVRPAAPAVVLHASARTRAAAATSAPVRPAAPAVVLHASASDSLFIVLFLQHTTPHGWKTT</sequence>
<evidence type="ECO:0000313" key="1">
    <source>
        <dbReference type="EMBL" id="EST43262.1"/>
    </source>
</evidence>
<reference evidence="1" key="1">
    <citation type="journal article" date="2014" name="PLoS Genet.">
        <title>The Genome of Spironucleus salmonicida Highlights a Fish Pathogen Adapted to Fluctuating Environments.</title>
        <authorList>
            <person name="Xu F."/>
            <person name="Jerlstrom-Hultqvist J."/>
            <person name="Einarsson E."/>
            <person name="Astvaldsson A."/>
            <person name="Svard S.G."/>
            <person name="Andersson J.O."/>
        </authorList>
    </citation>
    <scope>NUCLEOTIDE SEQUENCE</scope>
</reference>
<protein>
    <submittedName>
        <fullName evidence="1">Uncharacterized protein</fullName>
    </submittedName>
</protein>
<dbReference type="EMBL" id="KI546139">
    <property type="protein sequence ID" value="EST43262.1"/>
    <property type="molecule type" value="Genomic_DNA"/>
</dbReference>
<accession>V6LFJ2</accession>